<dbReference type="PANTHER" id="PTHR12631">
    <property type="entry name" value="ALPHA-L-IDURONIDASE"/>
    <property type="match status" value="1"/>
</dbReference>
<comment type="caution">
    <text evidence="1">The sequence shown here is derived from an EMBL/GenBank/DDBJ whole genome shotgun (WGS) entry which is preliminary data.</text>
</comment>
<dbReference type="RefSeq" id="WP_111570691.1">
    <property type="nucleotide sequence ID" value="NZ_QLME01000001.1"/>
</dbReference>
<evidence type="ECO:0000313" key="1">
    <source>
        <dbReference type="EMBL" id="TDW06448.1"/>
    </source>
</evidence>
<protein>
    <submittedName>
        <fullName evidence="1">Glycosyl hydrolase family 1</fullName>
    </submittedName>
</protein>
<proteinExistence type="predicted"/>
<name>A0A4R7Z5L6_9FIRM</name>
<dbReference type="Pfam" id="PF00232">
    <property type="entry name" value="Glyco_hydro_1"/>
    <property type="match status" value="1"/>
</dbReference>
<evidence type="ECO:0000313" key="2">
    <source>
        <dbReference type="Proteomes" id="UP000294697"/>
    </source>
</evidence>
<dbReference type="AlphaFoldDB" id="A0A4R7Z5L6"/>
<dbReference type="PANTHER" id="PTHR12631:SF10">
    <property type="entry name" value="BETA-XYLOSIDASE-LIKE PROTEIN-RELATED"/>
    <property type="match status" value="1"/>
</dbReference>
<dbReference type="Proteomes" id="UP000294697">
    <property type="component" value="Unassembled WGS sequence"/>
</dbReference>
<accession>A0A4R7Z5L6</accession>
<keyword evidence="1" id="KW-0378">Hydrolase</keyword>
<organism evidence="1 2">
    <name type="scientific">Halanaerobium saccharolyticum</name>
    <dbReference type="NCBI Taxonomy" id="43595"/>
    <lineage>
        <taxon>Bacteria</taxon>
        <taxon>Bacillati</taxon>
        <taxon>Bacillota</taxon>
        <taxon>Clostridia</taxon>
        <taxon>Halanaerobiales</taxon>
        <taxon>Halanaerobiaceae</taxon>
        <taxon>Halanaerobium</taxon>
    </lineage>
</organism>
<dbReference type="SUPFAM" id="SSF51445">
    <property type="entry name" value="(Trans)glycosidases"/>
    <property type="match status" value="1"/>
</dbReference>
<dbReference type="OrthoDB" id="9800974at2"/>
<dbReference type="GO" id="GO:0004553">
    <property type="term" value="F:hydrolase activity, hydrolyzing O-glycosyl compounds"/>
    <property type="evidence" value="ECO:0007669"/>
    <property type="project" value="InterPro"/>
</dbReference>
<dbReference type="GO" id="GO:0005975">
    <property type="term" value="P:carbohydrate metabolic process"/>
    <property type="evidence" value="ECO:0007669"/>
    <property type="project" value="InterPro"/>
</dbReference>
<dbReference type="InterPro" id="IPR017853">
    <property type="entry name" value="GH"/>
</dbReference>
<dbReference type="InterPro" id="IPR001360">
    <property type="entry name" value="Glyco_hydro_1"/>
</dbReference>
<dbReference type="Gene3D" id="3.20.20.80">
    <property type="entry name" value="Glycosidases"/>
    <property type="match status" value="1"/>
</dbReference>
<sequence>MEKNKYIDIFQDDGDFKWITGVEDTFVGQSKMGKRKLDEYELTQHYIFWQQDLDLVKETGFEMLRYGIPWYKVNPAPGEFDWSWTDKVLDYMTKKDIEPIIDLMHYGTPFWLENQFLNEDYPKYVAEYAAEFAARYDNIKYYTPLNEPFINAEYCGKRAFWPPYLEGDSGFVKLTNQIAKGIILTVNRIREVNPDSVMVHVDAMEKFFVDPDNYSKKAEEYVNWQNEIRFVNYDLISGRVNGDSKIYKFLAEHGFKDTDFDYFLNNRIDIDLMGLNYYPLVSVQKVGDINGEIESKQVWGGTERYKELIKDYYSRYQLPIMLTETSVDNGIENKIKWLDDSVTMIKELRAEDVPVLAYTWWPIIDMVHWDYMEAFDDVENYLLRNGIWKLEMQFDRTLKREHTPLVEHFKKVINKGI</sequence>
<dbReference type="EMBL" id="SODA01000005">
    <property type="protein sequence ID" value="TDW06448.1"/>
    <property type="molecule type" value="Genomic_DNA"/>
</dbReference>
<dbReference type="InterPro" id="IPR051923">
    <property type="entry name" value="Glycosyl_Hydrolase_39"/>
</dbReference>
<reference evidence="1 2" key="1">
    <citation type="submission" date="2019-03" db="EMBL/GenBank/DDBJ databases">
        <title>Subsurface microbial communities from deep shales in Ohio and West Virginia, USA.</title>
        <authorList>
            <person name="Wrighton K."/>
        </authorList>
    </citation>
    <scope>NUCLEOTIDE SEQUENCE [LARGE SCALE GENOMIC DNA]</scope>
    <source>
        <strain evidence="1 2">MSL9.2</strain>
    </source>
</reference>
<gene>
    <name evidence="1" type="ORF">C8C77_10584</name>
</gene>